<dbReference type="EMBL" id="AZMC01000331">
    <property type="protein sequence ID" value="ETI86040.1"/>
    <property type="molecule type" value="Genomic_DNA"/>
</dbReference>
<organism evidence="10 11">
    <name type="scientific">Negativicoccus succinicivorans DORA_17_25</name>
    <dbReference type="NCBI Taxonomy" id="1403945"/>
    <lineage>
        <taxon>Bacteria</taxon>
        <taxon>Bacillati</taxon>
        <taxon>Bacillota</taxon>
        <taxon>Negativicutes</taxon>
        <taxon>Veillonellales</taxon>
        <taxon>Veillonellaceae</taxon>
        <taxon>Negativicoccus</taxon>
    </lineage>
</organism>
<dbReference type="EC" id="2.1.1.72" evidence="2"/>
<keyword evidence="5" id="KW-0949">S-adenosyl-L-methionine</keyword>
<evidence type="ECO:0000259" key="9">
    <source>
        <dbReference type="Pfam" id="PF12161"/>
    </source>
</evidence>
<dbReference type="GO" id="GO:0003677">
    <property type="term" value="F:DNA binding"/>
    <property type="evidence" value="ECO:0007669"/>
    <property type="project" value="InterPro"/>
</dbReference>
<evidence type="ECO:0000313" key="11">
    <source>
        <dbReference type="Proteomes" id="UP000018840"/>
    </source>
</evidence>
<dbReference type="InterPro" id="IPR022749">
    <property type="entry name" value="D12N6_MeTrfase_N"/>
</dbReference>
<dbReference type="AlphaFoldDB" id="W1TXF3"/>
<dbReference type="Gene3D" id="3.40.50.150">
    <property type="entry name" value="Vaccinia Virus protein VP39"/>
    <property type="match status" value="1"/>
</dbReference>
<dbReference type="InterPro" id="IPR051537">
    <property type="entry name" value="DNA_Adenine_Mtase"/>
</dbReference>
<dbReference type="Pfam" id="PF02384">
    <property type="entry name" value="N6_Mtase"/>
    <property type="match status" value="1"/>
</dbReference>
<sequence length="707" mass="80889">MSENALSKTFLDDTPVDITKEANFIWSIANKLRATYMPDKYGDVIIPMTIIRRFECVLAPTKAQVLKTYENDKNYPARAMYRISGKQFYNTSKYDLNELCNDPDHLAANFKAYVQGFSVNVQNILNKLDIVDHIKKMHKGNCLFSVVKAFSELDLSEEAFDPIKMGYIFENLIGRFYQNVEAGQFYTGRDIIKMMVSVLVAEGCDDIFDDGKVITVLDQACGTGGMLSTAYEHLRHLNPGADIRLFGQELMDQSYAVGFAEMLIKGQDASNLRQANTLKYDCFRDTKMRFLLENPPFGTPYKGKDAKDGQYAAVLKEHAKGATSRWPAGLPAGGDSQLLFMQSAVHKMDAKRGRAAIITNGSPLFNGGTSSGESQIRRWLLENDLIETIIAMPTDLFYNTGIATYVWILSKNKRAERQGKIQLINATEIYHPLRKSLGNKRREFTRADRKEITELYACFEANERCQIYPNEEFIYREYTVMQPLQRSYKIDAERIESLTTSGALNSFYDPAKQAELVEKQEQGKTLTKAEEKQLKKYDKNEAKYHDILARLRARISDTKYMAKDEFTPVIDALFHDMKLDKTLCRKIVDGLSKMDKEARIERDKKGDIIYDPATKDAEIVNIREDIEAYMAREVLPHVPDARAFFEEDLSAKTPKIKTGAEIPFTRYFYRYEAPRPSAELAEEFLALETLVNQKVKTLFQEEAWREK</sequence>
<comment type="similarity">
    <text evidence="1">Belongs to the N(4)/N(6)-methyltransferase family.</text>
</comment>
<dbReference type="Gene3D" id="1.20.1260.30">
    <property type="match status" value="1"/>
</dbReference>
<evidence type="ECO:0000256" key="4">
    <source>
        <dbReference type="ARBA" id="ARBA00022679"/>
    </source>
</evidence>
<feature type="domain" description="N6 adenine-specific DNA methyltransferase N-terminal" evidence="9">
    <location>
        <begin position="22"/>
        <end position="150"/>
    </location>
</feature>
<name>W1TXF3_9FIRM</name>
<dbReference type="InterPro" id="IPR003356">
    <property type="entry name" value="DNA_methylase_A-5"/>
</dbReference>
<dbReference type="Pfam" id="PF12161">
    <property type="entry name" value="HsdM_N"/>
    <property type="match status" value="1"/>
</dbReference>
<accession>W1TXF3</accession>
<dbReference type="GO" id="GO:0009307">
    <property type="term" value="P:DNA restriction-modification system"/>
    <property type="evidence" value="ECO:0007669"/>
    <property type="project" value="UniProtKB-KW"/>
</dbReference>
<gene>
    <name evidence="10" type="ORF">Q612_NSC00331G0013</name>
</gene>
<dbReference type="GO" id="GO:0009007">
    <property type="term" value="F:site-specific DNA-methyltransferase (adenine-specific) activity"/>
    <property type="evidence" value="ECO:0007669"/>
    <property type="project" value="UniProtKB-EC"/>
</dbReference>
<evidence type="ECO:0000256" key="1">
    <source>
        <dbReference type="ARBA" id="ARBA00006594"/>
    </source>
</evidence>
<evidence type="ECO:0000256" key="6">
    <source>
        <dbReference type="ARBA" id="ARBA00022747"/>
    </source>
</evidence>
<feature type="domain" description="DNA methylase adenine-specific" evidence="8">
    <location>
        <begin position="165"/>
        <end position="478"/>
    </location>
</feature>
<evidence type="ECO:0000256" key="5">
    <source>
        <dbReference type="ARBA" id="ARBA00022691"/>
    </source>
</evidence>
<reference evidence="10 11" key="1">
    <citation type="submission" date="2013-12" db="EMBL/GenBank/DDBJ databases">
        <title>A Varibaculum cambriense genome reconstructed from a premature infant gut community with otherwise low bacterial novelty that shifts toward anaerobic metabolism during the third week of life.</title>
        <authorList>
            <person name="Brown C.T."/>
            <person name="Sharon I."/>
            <person name="Thomas B.C."/>
            <person name="Castelle C.J."/>
            <person name="Morowitz M.J."/>
            <person name="Banfield J.F."/>
        </authorList>
    </citation>
    <scope>NUCLEOTIDE SEQUENCE [LARGE SCALE GENOMIC DNA]</scope>
    <source>
        <strain evidence="11">DORA_17_25</strain>
    </source>
</reference>
<dbReference type="PANTHER" id="PTHR42933:SF3">
    <property type="entry name" value="TYPE I RESTRICTION ENZYME MJAVIII METHYLASE SUBUNIT"/>
    <property type="match status" value="1"/>
</dbReference>
<evidence type="ECO:0000256" key="3">
    <source>
        <dbReference type="ARBA" id="ARBA00022603"/>
    </source>
</evidence>
<keyword evidence="6" id="KW-0680">Restriction system</keyword>
<dbReference type="PATRIC" id="fig|1403945.3.peg.1068"/>
<dbReference type="SUPFAM" id="SSF53335">
    <property type="entry name" value="S-adenosyl-L-methionine-dependent methyltransferases"/>
    <property type="match status" value="1"/>
</dbReference>
<dbReference type="RefSeq" id="WP_024048925.1">
    <property type="nucleotide sequence ID" value="NZ_AZMC01000331.1"/>
</dbReference>
<dbReference type="PANTHER" id="PTHR42933">
    <property type="entry name" value="SLR6095 PROTEIN"/>
    <property type="match status" value="1"/>
</dbReference>
<evidence type="ECO:0000256" key="2">
    <source>
        <dbReference type="ARBA" id="ARBA00011900"/>
    </source>
</evidence>
<evidence type="ECO:0000313" key="10">
    <source>
        <dbReference type="EMBL" id="ETI86040.1"/>
    </source>
</evidence>
<dbReference type="PRINTS" id="PR00507">
    <property type="entry name" value="N12N6MTFRASE"/>
</dbReference>
<dbReference type="Proteomes" id="UP000018840">
    <property type="component" value="Unassembled WGS sequence"/>
</dbReference>
<dbReference type="InterPro" id="IPR029063">
    <property type="entry name" value="SAM-dependent_MTases_sf"/>
</dbReference>
<protein>
    <recommendedName>
        <fullName evidence="2">site-specific DNA-methyltransferase (adenine-specific)</fullName>
        <ecNumber evidence="2">2.1.1.72</ecNumber>
    </recommendedName>
</protein>
<evidence type="ECO:0000256" key="7">
    <source>
        <dbReference type="ARBA" id="ARBA00047942"/>
    </source>
</evidence>
<dbReference type="GO" id="GO:0008170">
    <property type="term" value="F:N-methyltransferase activity"/>
    <property type="evidence" value="ECO:0007669"/>
    <property type="project" value="InterPro"/>
</dbReference>
<comment type="caution">
    <text evidence="10">The sequence shown here is derived from an EMBL/GenBank/DDBJ whole genome shotgun (WGS) entry which is preliminary data.</text>
</comment>
<evidence type="ECO:0000259" key="8">
    <source>
        <dbReference type="Pfam" id="PF02384"/>
    </source>
</evidence>
<comment type="catalytic activity">
    <reaction evidence="7">
        <text>a 2'-deoxyadenosine in DNA + S-adenosyl-L-methionine = an N(6)-methyl-2'-deoxyadenosine in DNA + S-adenosyl-L-homocysteine + H(+)</text>
        <dbReference type="Rhea" id="RHEA:15197"/>
        <dbReference type="Rhea" id="RHEA-COMP:12418"/>
        <dbReference type="Rhea" id="RHEA-COMP:12419"/>
        <dbReference type="ChEBI" id="CHEBI:15378"/>
        <dbReference type="ChEBI" id="CHEBI:57856"/>
        <dbReference type="ChEBI" id="CHEBI:59789"/>
        <dbReference type="ChEBI" id="CHEBI:90615"/>
        <dbReference type="ChEBI" id="CHEBI:90616"/>
        <dbReference type="EC" id="2.1.1.72"/>
    </reaction>
</comment>
<keyword evidence="4" id="KW-0808">Transferase</keyword>
<proteinExistence type="inferred from homology"/>
<dbReference type="GO" id="GO:0032259">
    <property type="term" value="P:methylation"/>
    <property type="evidence" value="ECO:0007669"/>
    <property type="project" value="UniProtKB-KW"/>
</dbReference>
<keyword evidence="3 10" id="KW-0489">Methyltransferase</keyword>
<dbReference type="InterPro" id="IPR038333">
    <property type="entry name" value="T1MK-like_N_sf"/>
</dbReference>